<reference evidence="3" key="1">
    <citation type="journal article" date="2014" name="Proc. Natl. Acad. Sci. U.S.A.">
        <title>Extensive sampling of basidiomycete genomes demonstrates inadequacy of the white-rot/brown-rot paradigm for wood decay fungi.</title>
        <authorList>
            <person name="Riley R."/>
            <person name="Salamov A.A."/>
            <person name="Brown D.W."/>
            <person name="Nagy L.G."/>
            <person name="Floudas D."/>
            <person name="Held B.W."/>
            <person name="Levasseur A."/>
            <person name="Lombard V."/>
            <person name="Morin E."/>
            <person name="Otillar R."/>
            <person name="Lindquist E.A."/>
            <person name="Sun H."/>
            <person name="LaButti K.M."/>
            <person name="Schmutz J."/>
            <person name="Jabbour D."/>
            <person name="Luo H."/>
            <person name="Baker S.E."/>
            <person name="Pisabarro A.G."/>
            <person name="Walton J.D."/>
            <person name="Blanchette R.A."/>
            <person name="Henrissat B."/>
            <person name="Martin F."/>
            <person name="Cullen D."/>
            <person name="Hibbett D.S."/>
            <person name="Grigoriev I.V."/>
        </authorList>
    </citation>
    <scope>NUCLEOTIDE SEQUENCE [LARGE SCALE GENOMIC DNA]</scope>
    <source>
        <strain evidence="3">PC15</strain>
    </source>
</reference>
<proteinExistence type="predicted"/>
<gene>
    <name evidence="2" type="ORF">PLEOSDRAFT_1085310</name>
</gene>
<sequence length="117" mass="12946">MSMNMVKPMNRPTVKFRDMKAALFKDLQTPCAQVPSEPSNVMDSATESDSEEDSCVVRADDLMLVPSDVITAGVEINLDLPELRDLLVDNGPINREPRVPEAPLQLDTNGTVIWSFN</sequence>
<dbReference type="AlphaFoldDB" id="A0A067NQU1"/>
<name>A0A067NQU1_PLEO1</name>
<organism evidence="2 3">
    <name type="scientific">Pleurotus ostreatus (strain PC15)</name>
    <name type="common">Oyster mushroom</name>
    <dbReference type="NCBI Taxonomy" id="1137138"/>
    <lineage>
        <taxon>Eukaryota</taxon>
        <taxon>Fungi</taxon>
        <taxon>Dikarya</taxon>
        <taxon>Basidiomycota</taxon>
        <taxon>Agaricomycotina</taxon>
        <taxon>Agaricomycetes</taxon>
        <taxon>Agaricomycetidae</taxon>
        <taxon>Agaricales</taxon>
        <taxon>Pleurotineae</taxon>
        <taxon>Pleurotaceae</taxon>
        <taxon>Pleurotus</taxon>
    </lineage>
</organism>
<evidence type="ECO:0000313" key="3">
    <source>
        <dbReference type="Proteomes" id="UP000027073"/>
    </source>
</evidence>
<feature type="region of interest" description="Disordered" evidence="1">
    <location>
        <begin position="30"/>
        <end position="52"/>
    </location>
</feature>
<dbReference type="HOGENOM" id="CLU_2085783_0_0_1"/>
<protein>
    <submittedName>
        <fullName evidence="2">Uncharacterized protein</fullName>
    </submittedName>
</protein>
<evidence type="ECO:0000313" key="2">
    <source>
        <dbReference type="EMBL" id="KDQ26011.1"/>
    </source>
</evidence>
<dbReference type="InParanoid" id="A0A067NQU1"/>
<dbReference type="Proteomes" id="UP000027073">
    <property type="component" value="Unassembled WGS sequence"/>
</dbReference>
<evidence type="ECO:0000256" key="1">
    <source>
        <dbReference type="SAM" id="MobiDB-lite"/>
    </source>
</evidence>
<accession>A0A067NQU1</accession>
<dbReference type="EMBL" id="KL198010">
    <property type="protein sequence ID" value="KDQ26011.1"/>
    <property type="molecule type" value="Genomic_DNA"/>
</dbReference>